<dbReference type="Gene3D" id="1.10.3210.10">
    <property type="entry name" value="Hypothetical protein af1432"/>
    <property type="match status" value="1"/>
</dbReference>
<dbReference type="CDD" id="cd05399">
    <property type="entry name" value="NT_Rel-Spo_like"/>
    <property type="match status" value="1"/>
</dbReference>
<dbReference type="InterPro" id="IPR007685">
    <property type="entry name" value="RelA_SpoT"/>
</dbReference>
<dbReference type="Proteomes" id="UP001604277">
    <property type="component" value="Unassembled WGS sequence"/>
</dbReference>
<evidence type="ECO:0000259" key="6">
    <source>
        <dbReference type="PROSITE" id="PS51831"/>
    </source>
</evidence>
<accession>A0ABD1WML5</accession>
<dbReference type="SMART" id="SM00954">
    <property type="entry name" value="RelA_SpoT"/>
    <property type="match status" value="1"/>
</dbReference>
<dbReference type="Pfam" id="PF13328">
    <property type="entry name" value="HD_4"/>
    <property type="match status" value="1"/>
</dbReference>
<dbReference type="AlphaFoldDB" id="A0ABD1WML5"/>
<dbReference type="Gene3D" id="3.30.460.10">
    <property type="entry name" value="Beta Polymerase, domain 2"/>
    <property type="match status" value="1"/>
</dbReference>
<dbReference type="PROSITE" id="PS51831">
    <property type="entry name" value="HD"/>
    <property type="match status" value="1"/>
</dbReference>
<sequence length="995" mass="110225">MRVLVLKKPDAGLGDGDVLRGKKTKSVEKRAKFEKSKTESGMDIKEDKKNSSTETLEFRLQSSNDLNCTPLSDSVCGAGKPLQGAVRAPETIKEFEKDVQVRKREGNKDRVNVRVGSTGVVKADSFKSISGQSGGHTSIMFISPKSSLILRKNPFFLGRNLRGSVKFRCVLDQIVPKFAVSSSLSSVLTSGNVIAAAAAAGSGSVHGAVTSAITQVAVTAVAIASGACLSTKVDFLWPKVDEQPGSLILDGVDVTGCPIFNHEKVQKAIAFARKAHHGQLRKTGDPYLSHCIHTAKIVAVLVPSNGKKAIDTVVAGILHDVVDDTCESLYSIEREFDADVAKLVAGVSRLSYINQLLRRHRRMNVSQATLSHEEANNVRVMLLGMVDDPRVVLIKLADRLHNMRTIYALPSAKAQAVAEETLVIWCSLASRLGLWALKAELEDLCFAVLQPKIFRQLRADLASMWSPTKASSLRRISAKSSAVVRYRELEEPSEREQENLSMKVLLQAVLPFDLLLDRKKRVSFFNNLDMCSDIPKKPKVVRDAGIALSSLVVCEEALERELFISTSYIPGMEVTLSGRLKSLYSIYSKMKRKDVGINKVYDARALRVIVGDKNGTLHGQAVQCCYNLLNIIHRLWTPIDGEFDDYIVNPKPSGYQSLHTAVQGPDNSPLEVQIRTQRMHEYAEHGLAAHWLYKETENLLPSNSSVVDSEVRVSSDFSNEKEDPVENDLFIKYSALKAGHPVLRVEAGHLLAAVIVRVDNDGRELLVAVSFGLAASEAVADRRSSCPMKRWEVYASLYKKVSDEWWCEPGHGDWCTCFEKYTLCRDGIYHKQDQFQRLLPTFIQVIELTEREETEYWDVVSAVFEGKPITSVVSNPTYEERSSFNSNSTLVDTGINNKVQLLRTMLQWEEQLRSEAGLRQLNLGVKKYRSGDSVSLDEVAIVCWPHGEIMRLRTGSTAADAARRIGLDGKLVSVNGQLVLPNTELRDGDVVEVRM</sequence>
<dbReference type="GO" id="GO:0008728">
    <property type="term" value="F:GTP diphosphokinase activity"/>
    <property type="evidence" value="ECO:0007669"/>
    <property type="project" value="UniProtKB-EC"/>
</dbReference>
<keyword evidence="3" id="KW-0346">Stress response</keyword>
<dbReference type="EC" id="2.7.6.5" evidence="2"/>
<name>A0ABD1WML5_9LAMI</name>
<dbReference type="CDD" id="cd00077">
    <property type="entry name" value="HDc"/>
    <property type="match status" value="1"/>
</dbReference>
<dbReference type="InterPro" id="IPR012675">
    <property type="entry name" value="Beta-grasp_dom_sf"/>
</dbReference>
<dbReference type="SUPFAM" id="SSF81301">
    <property type="entry name" value="Nucleotidyltransferase"/>
    <property type="match status" value="1"/>
</dbReference>
<proteinExistence type="inferred from homology"/>
<dbReference type="PANTHER" id="PTHR21262">
    <property type="entry name" value="GUANOSINE-3',5'-BIS DIPHOSPHATE 3'-PYROPHOSPHOHYDROLASE"/>
    <property type="match status" value="1"/>
</dbReference>
<evidence type="ECO:0000256" key="4">
    <source>
        <dbReference type="ARBA" id="ARBA00023134"/>
    </source>
</evidence>
<evidence type="ECO:0000256" key="1">
    <source>
        <dbReference type="ARBA" id="ARBA00007476"/>
    </source>
</evidence>
<dbReference type="InterPro" id="IPR043519">
    <property type="entry name" value="NT_sf"/>
</dbReference>
<dbReference type="EMBL" id="JBFOLJ010000003">
    <property type="protein sequence ID" value="KAL2550934.1"/>
    <property type="molecule type" value="Genomic_DNA"/>
</dbReference>
<evidence type="ECO:0000313" key="8">
    <source>
        <dbReference type="Proteomes" id="UP001604277"/>
    </source>
</evidence>
<evidence type="ECO:0000256" key="5">
    <source>
        <dbReference type="SAM" id="MobiDB-lite"/>
    </source>
</evidence>
<dbReference type="PANTHER" id="PTHR21262:SF31">
    <property type="entry name" value="GTP PYROPHOSPHOKINASE"/>
    <property type="match status" value="1"/>
</dbReference>
<dbReference type="FunFam" id="1.10.3210.10:FF:000001">
    <property type="entry name" value="GTP pyrophosphokinase RelA"/>
    <property type="match status" value="1"/>
</dbReference>
<protein>
    <recommendedName>
        <fullName evidence="2">GTP diphosphokinase</fullName>
        <ecNumber evidence="2">2.7.6.5</ecNumber>
    </recommendedName>
</protein>
<dbReference type="InterPro" id="IPR003607">
    <property type="entry name" value="HD/PDEase_dom"/>
</dbReference>
<dbReference type="Gene3D" id="3.10.20.30">
    <property type="match status" value="1"/>
</dbReference>
<evidence type="ECO:0000256" key="3">
    <source>
        <dbReference type="ARBA" id="ARBA00023016"/>
    </source>
</evidence>
<dbReference type="GO" id="GO:0005525">
    <property type="term" value="F:GTP binding"/>
    <property type="evidence" value="ECO:0007669"/>
    <property type="project" value="UniProtKB-KW"/>
</dbReference>
<dbReference type="Pfam" id="PF02824">
    <property type="entry name" value="TGS"/>
    <property type="match status" value="1"/>
</dbReference>
<keyword evidence="4" id="KW-0342">GTP-binding</keyword>
<comment type="caution">
    <text evidence="7">The sequence shown here is derived from an EMBL/GenBank/DDBJ whole genome shotgun (WGS) entry which is preliminary data.</text>
</comment>
<feature type="domain" description="HD" evidence="6">
    <location>
        <begin position="287"/>
        <end position="403"/>
    </location>
</feature>
<dbReference type="FunFam" id="3.30.460.10:FF:000030">
    <property type="entry name" value="Putative GTP diphosphokinase RSH2 chloroplastic"/>
    <property type="match status" value="1"/>
</dbReference>
<feature type="region of interest" description="Disordered" evidence="5">
    <location>
        <begin position="24"/>
        <end position="52"/>
    </location>
</feature>
<feature type="compositionally biased region" description="Basic and acidic residues" evidence="5">
    <location>
        <begin position="24"/>
        <end position="51"/>
    </location>
</feature>
<dbReference type="Pfam" id="PF04607">
    <property type="entry name" value="RelA_SpoT"/>
    <property type="match status" value="1"/>
</dbReference>
<organism evidence="7 8">
    <name type="scientific">Forsythia ovata</name>
    <dbReference type="NCBI Taxonomy" id="205694"/>
    <lineage>
        <taxon>Eukaryota</taxon>
        <taxon>Viridiplantae</taxon>
        <taxon>Streptophyta</taxon>
        <taxon>Embryophyta</taxon>
        <taxon>Tracheophyta</taxon>
        <taxon>Spermatophyta</taxon>
        <taxon>Magnoliopsida</taxon>
        <taxon>eudicotyledons</taxon>
        <taxon>Gunneridae</taxon>
        <taxon>Pentapetalae</taxon>
        <taxon>asterids</taxon>
        <taxon>lamiids</taxon>
        <taxon>Lamiales</taxon>
        <taxon>Oleaceae</taxon>
        <taxon>Forsythieae</taxon>
        <taxon>Forsythia</taxon>
    </lineage>
</organism>
<dbReference type="InterPro" id="IPR056011">
    <property type="entry name" value="DUF7589"/>
</dbReference>
<dbReference type="SMART" id="SM00471">
    <property type="entry name" value="HDc"/>
    <property type="match status" value="1"/>
</dbReference>
<gene>
    <name evidence="7" type="ORF">Fot_12464</name>
</gene>
<comment type="similarity">
    <text evidence="1">Belongs to the RelA/SpoT family.</text>
</comment>
<keyword evidence="4" id="KW-0547">Nucleotide-binding</keyword>
<dbReference type="InterPro" id="IPR004095">
    <property type="entry name" value="TGS"/>
</dbReference>
<evidence type="ECO:0000256" key="2">
    <source>
        <dbReference type="ARBA" id="ARBA00013251"/>
    </source>
</evidence>
<dbReference type="InterPro" id="IPR006674">
    <property type="entry name" value="HD_domain"/>
</dbReference>
<reference evidence="8" key="1">
    <citation type="submission" date="2024-07" db="EMBL/GenBank/DDBJ databases">
        <title>Two chromosome-level genome assemblies of Korean endemic species Abeliophyllum distichum and Forsythia ovata (Oleaceae).</title>
        <authorList>
            <person name="Jang H."/>
        </authorList>
    </citation>
    <scope>NUCLEOTIDE SEQUENCE [LARGE SCALE GENOMIC DNA]</scope>
</reference>
<dbReference type="SUPFAM" id="SSF109604">
    <property type="entry name" value="HD-domain/PDEase-like"/>
    <property type="match status" value="1"/>
</dbReference>
<keyword evidence="8" id="KW-1185">Reference proteome</keyword>
<evidence type="ECO:0000313" key="7">
    <source>
        <dbReference type="EMBL" id="KAL2550934.1"/>
    </source>
</evidence>
<dbReference type="Pfam" id="PF24500">
    <property type="entry name" value="DUF7589"/>
    <property type="match status" value="1"/>
</dbReference>